<dbReference type="NCBIfam" id="TIGR00229">
    <property type="entry name" value="sensory_box"/>
    <property type="match status" value="4"/>
</dbReference>
<evidence type="ECO:0000256" key="4">
    <source>
        <dbReference type="ARBA" id="ARBA00022679"/>
    </source>
</evidence>
<evidence type="ECO:0000256" key="3">
    <source>
        <dbReference type="ARBA" id="ARBA00022553"/>
    </source>
</evidence>
<keyword evidence="6" id="KW-0472">Membrane</keyword>
<dbReference type="InterPro" id="IPR000700">
    <property type="entry name" value="PAS-assoc_C"/>
</dbReference>
<keyword evidence="4" id="KW-0808">Transferase</keyword>
<feature type="domain" description="PAC" evidence="9">
    <location>
        <begin position="864"/>
        <end position="916"/>
    </location>
</feature>
<keyword evidence="3" id="KW-0597">Phosphoprotein</keyword>
<dbReference type="InterPro" id="IPR036890">
    <property type="entry name" value="HATPase_C_sf"/>
</dbReference>
<dbReference type="Pfam" id="PF13426">
    <property type="entry name" value="PAS_9"/>
    <property type="match status" value="2"/>
</dbReference>
<evidence type="ECO:0000313" key="10">
    <source>
        <dbReference type="EMBL" id="HEC06052.1"/>
    </source>
</evidence>
<dbReference type="InterPro" id="IPR036097">
    <property type="entry name" value="HisK_dim/P_sf"/>
</dbReference>
<dbReference type="Gene3D" id="3.30.450.20">
    <property type="entry name" value="PAS domain"/>
    <property type="match status" value="4"/>
</dbReference>
<evidence type="ECO:0000256" key="6">
    <source>
        <dbReference type="SAM" id="Phobius"/>
    </source>
</evidence>
<dbReference type="EMBL" id="DRLF01000155">
    <property type="protein sequence ID" value="HEC06052.1"/>
    <property type="molecule type" value="Genomic_DNA"/>
</dbReference>
<dbReference type="PANTHER" id="PTHR43304:SF1">
    <property type="entry name" value="PAC DOMAIN-CONTAINING PROTEIN"/>
    <property type="match status" value="1"/>
</dbReference>
<dbReference type="Gene3D" id="2.10.70.100">
    <property type="match status" value="2"/>
</dbReference>
<evidence type="ECO:0000256" key="5">
    <source>
        <dbReference type="ARBA" id="ARBA00022777"/>
    </source>
</evidence>
<keyword evidence="5" id="KW-0418">Kinase</keyword>
<feature type="transmembrane region" description="Helical" evidence="6">
    <location>
        <begin position="304"/>
        <end position="324"/>
    </location>
</feature>
<dbReference type="Pfam" id="PF08447">
    <property type="entry name" value="PAS_3"/>
    <property type="match status" value="2"/>
</dbReference>
<dbReference type="InterPro" id="IPR013655">
    <property type="entry name" value="PAS_fold_3"/>
</dbReference>
<dbReference type="SUPFAM" id="SSF47384">
    <property type="entry name" value="Homodimeric domain of signal transducing histidine kinase"/>
    <property type="match status" value="1"/>
</dbReference>
<dbReference type="Pfam" id="PF12729">
    <property type="entry name" value="4HB_MCP_1"/>
    <property type="match status" value="1"/>
</dbReference>
<dbReference type="PROSITE" id="PS50113">
    <property type="entry name" value="PAC"/>
    <property type="match status" value="4"/>
</dbReference>
<dbReference type="Gene3D" id="3.30.565.10">
    <property type="entry name" value="Histidine kinase-like ATPase, C-terminal domain"/>
    <property type="match status" value="1"/>
</dbReference>
<feature type="domain" description="PAC" evidence="9">
    <location>
        <begin position="591"/>
        <end position="646"/>
    </location>
</feature>
<keyword evidence="6" id="KW-0812">Transmembrane</keyword>
<dbReference type="SMART" id="SM00086">
    <property type="entry name" value="PAC"/>
    <property type="match status" value="4"/>
</dbReference>
<dbReference type="PANTHER" id="PTHR43304">
    <property type="entry name" value="PHYTOCHROME-LIKE PROTEIN CPH1"/>
    <property type="match status" value="1"/>
</dbReference>
<dbReference type="SMART" id="SM00091">
    <property type="entry name" value="PAS"/>
    <property type="match status" value="4"/>
</dbReference>
<dbReference type="CDD" id="cd00130">
    <property type="entry name" value="PAS"/>
    <property type="match status" value="4"/>
</dbReference>
<dbReference type="EC" id="2.7.13.3" evidence="2"/>
<feature type="non-terminal residue" evidence="10">
    <location>
        <position position="1062"/>
    </location>
</feature>
<dbReference type="InterPro" id="IPR052162">
    <property type="entry name" value="Sensor_kinase/Photoreceptor"/>
</dbReference>
<reference evidence="10" key="1">
    <citation type="journal article" date="2020" name="mSystems">
        <title>Genome- and Community-Level Interaction Insights into Carbon Utilization and Element Cycling Functions of Hydrothermarchaeota in Hydrothermal Sediment.</title>
        <authorList>
            <person name="Zhou Z."/>
            <person name="Liu Y."/>
            <person name="Xu W."/>
            <person name="Pan J."/>
            <person name="Luo Z.H."/>
            <person name="Li M."/>
        </authorList>
    </citation>
    <scope>NUCLEOTIDE SEQUENCE [LARGE SCALE GENOMIC DNA]</scope>
    <source>
        <strain evidence="10">HyVt-458</strain>
    </source>
</reference>
<proteinExistence type="predicted"/>
<dbReference type="InterPro" id="IPR024478">
    <property type="entry name" value="HlyB_4HB_MCP"/>
</dbReference>
<name>A0A831RU33_9GAMM</name>
<feature type="domain" description="Histidine kinase" evidence="7">
    <location>
        <begin position="934"/>
        <end position="1062"/>
    </location>
</feature>
<comment type="caution">
    <text evidence="10">The sequence shown here is derived from an EMBL/GenBank/DDBJ whole genome shotgun (WGS) entry which is preliminary data.</text>
</comment>
<accession>A0A831RU33</accession>
<feature type="domain" description="PAS" evidence="8">
    <location>
        <begin position="519"/>
        <end position="590"/>
    </location>
</feature>
<keyword evidence="6" id="KW-1133">Transmembrane helix</keyword>
<evidence type="ECO:0000259" key="8">
    <source>
        <dbReference type="PROSITE" id="PS50112"/>
    </source>
</evidence>
<dbReference type="Proteomes" id="UP000886339">
    <property type="component" value="Unassembled WGS sequence"/>
</dbReference>
<evidence type="ECO:0000256" key="1">
    <source>
        <dbReference type="ARBA" id="ARBA00000085"/>
    </source>
</evidence>
<dbReference type="SMART" id="SM00388">
    <property type="entry name" value="HisKA"/>
    <property type="match status" value="1"/>
</dbReference>
<dbReference type="PROSITE" id="PS50112">
    <property type="entry name" value="PAS"/>
    <property type="match status" value="3"/>
</dbReference>
<dbReference type="AlphaFoldDB" id="A0A831RU33"/>
<dbReference type="InterPro" id="IPR035965">
    <property type="entry name" value="PAS-like_dom_sf"/>
</dbReference>
<feature type="domain" description="PAS" evidence="8">
    <location>
        <begin position="791"/>
        <end position="861"/>
    </location>
</feature>
<dbReference type="Pfam" id="PF00512">
    <property type="entry name" value="HisKA"/>
    <property type="match status" value="1"/>
</dbReference>
<sequence length="1062" mass="120856">MGQHQAGMKIRDKLLLAFIVIILAIGMAGYVEQRHIGKVTTTFKQLESRKIPSLTTLLEITAVTRRASIKAMEYASRGHIKDREKALEALAELDQELQRFIALNPDDTAAAKKLVASKEYFATLLHNYLKMAEGPAIENVFRLEEALHKSRSILIQHLDSTMQQASGQVLYSLLLAKSEARKLSLKLIEYALRGNAADRDEALKAVDELQTILQEPVTADTRHPPFSKQLQQEVQDYLTSARHYLQQISLRRYAVRQIYASEDKLHAARRALIHTLYPMINSQYEALANAASATSSQMERAGRLLVYGVGLAAVVAILAGLILARSLSTPLTRLATLMDRFGRGESISPDEIPTRGSLEQRQLGQAIAGMIKEREMLSSSLKQQILALRKAERKLAEAQRIAQIGNWELDLQANELWWSDEIFRIFEIDQKRFSATYEGFLNAIHPDDREKVNSAYTESLKTREPYDIVHRLKMSDGRIKYVHERCESEFDKKGRALRSAGTVQDITTHYRTQQALEESEKRLTLLLNTLPHGIQENDTEGRITYSNLAQHRILGYEPGELVGRYIWDFQTDEKHKQELREYLAYLIDKQPTPESYITHNRNKDGRELVLEVTWDYQRDAAGNITGFISIISEITARAEAERALKTSEARLKEAQTLAHLGNWDLNLKTGKASWSEEEYRLLGYEPGEVEACAEQFMNAVHPEDREKVQAEMQRSMQPGEKKPYHIQHRVLLSNGSVRVVEERGQVTFDAQGNPQHMFGTTQDITKRVQYEKELALYQEHLEQLVEERTTTIRQQAQIIDQTHDAVVTTDLDGYITSWNGGAEQLFTIPENKAKGQHISIVYPEKQKKTLENDIIVPLKKKGTHEIEVTLKKADGTEFPVHLSLSLLYDDEGKPVGMAGYSIDISELKKREAELQQMAEQLLASNRELEAFSYSVSHDLRAPLRAIDGFSLALLEDYGNQLDDTAHDYLNRVRNGAQRLGILIDEILQLSRVNRSELVLENVDLAELARSVFEEIREGDTERQVEFVLEDDLQVQGDARLLRLMLENLIGNAWKFTAREEKA</sequence>
<dbReference type="InterPro" id="IPR005467">
    <property type="entry name" value="His_kinase_dom"/>
</dbReference>
<comment type="catalytic activity">
    <reaction evidence="1">
        <text>ATP + protein L-histidine = ADP + protein N-phospho-L-histidine.</text>
        <dbReference type="EC" id="2.7.13.3"/>
    </reaction>
</comment>
<evidence type="ECO:0000259" key="9">
    <source>
        <dbReference type="PROSITE" id="PS50113"/>
    </source>
</evidence>
<evidence type="ECO:0000256" key="2">
    <source>
        <dbReference type="ARBA" id="ARBA00012438"/>
    </source>
</evidence>
<evidence type="ECO:0000259" key="7">
    <source>
        <dbReference type="PROSITE" id="PS50109"/>
    </source>
</evidence>
<gene>
    <name evidence="10" type="ORF">ENJ12_04340</name>
</gene>
<dbReference type="InterPro" id="IPR003661">
    <property type="entry name" value="HisK_dim/P_dom"/>
</dbReference>
<dbReference type="InterPro" id="IPR000014">
    <property type="entry name" value="PAS"/>
</dbReference>
<dbReference type="PROSITE" id="PS50109">
    <property type="entry name" value="HIS_KIN"/>
    <property type="match status" value="1"/>
</dbReference>
<dbReference type="Gene3D" id="1.10.287.130">
    <property type="match status" value="1"/>
</dbReference>
<dbReference type="GO" id="GO:0000155">
    <property type="term" value="F:phosphorelay sensor kinase activity"/>
    <property type="evidence" value="ECO:0007669"/>
    <property type="project" value="InterPro"/>
</dbReference>
<feature type="domain" description="PAC" evidence="9">
    <location>
        <begin position="724"/>
        <end position="776"/>
    </location>
</feature>
<protein>
    <recommendedName>
        <fullName evidence="2">histidine kinase</fullName>
        <ecNumber evidence="2">2.7.13.3</ecNumber>
    </recommendedName>
</protein>
<dbReference type="InterPro" id="IPR001610">
    <property type="entry name" value="PAC"/>
</dbReference>
<dbReference type="SUPFAM" id="SSF55785">
    <property type="entry name" value="PYP-like sensor domain (PAS domain)"/>
    <property type="match status" value="4"/>
</dbReference>
<feature type="domain" description="PAC" evidence="9">
    <location>
        <begin position="466"/>
        <end position="518"/>
    </location>
</feature>
<dbReference type="Gene3D" id="6.10.340.10">
    <property type="match status" value="1"/>
</dbReference>
<organism evidence="10">
    <name type="scientific">Thiolapillus brandeum</name>
    <dbReference type="NCBI Taxonomy" id="1076588"/>
    <lineage>
        <taxon>Bacteria</taxon>
        <taxon>Pseudomonadati</taxon>
        <taxon>Pseudomonadota</taxon>
        <taxon>Gammaproteobacteria</taxon>
        <taxon>Chromatiales</taxon>
        <taxon>Sedimenticolaceae</taxon>
        <taxon>Thiolapillus</taxon>
    </lineage>
</organism>
<dbReference type="CDD" id="cd00082">
    <property type="entry name" value="HisKA"/>
    <property type="match status" value="1"/>
</dbReference>
<feature type="domain" description="PAS" evidence="8">
    <location>
        <begin position="674"/>
        <end position="719"/>
    </location>
</feature>
<dbReference type="SUPFAM" id="SSF55874">
    <property type="entry name" value="ATPase domain of HSP90 chaperone/DNA topoisomerase II/histidine kinase"/>
    <property type="match status" value="1"/>
</dbReference>